<organism evidence="2 3">
    <name type="scientific">Cystoisospora suis</name>
    <dbReference type="NCBI Taxonomy" id="483139"/>
    <lineage>
        <taxon>Eukaryota</taxon>
        <taxon>Sar</taxon>
        <taxon>Alveolata</taxon>
        <taxon>Apicomplexa</taxon>
        <taxon>Conoidasida</taxon>
        <taxon>Coccidia</taxon>
        <taxon>Eucoccidiorida</taxon>
        <taxon>Eimeriorina</taxon>
        <taxon>Sarcocystidae</taxon>
        <taxon>Cystoisospora</taxon>
    </lineage>
</organism>
<sequence>MRKARGGGGGEGESTRNSCYAAVLMDERSVFSLLISLFSRRSNAAILCIFLSFQSLPIYLCMYMYVKNHLSFPS</sequence>
<proteinExistence type="predicted"/>
<dbReference type="RefSeq" id="XP_067918283.1">
    <property type="nucleotide sequence ID" value="XM_068069739.1"/>
</dbReference>
<gene>
    <name evidence="2" type="ORF">CSUI_009626</name>
</gene>
<keyword evidence="1" id="KW-0812">Transmembrane</keyword>
<evidence type="ECO:0000313" key="2">
    <source>
        <dbReference type="EMBL" id="PHJ16556.1"/>
    </source>
</evidence>
<keyword evidence="1" id="KW-0472">Membrane</keyword>
<evidence type="ECO:0000256" key="1">
    <source>
        <dbReference type="SAM" id="Phobius"/>
    </source>
</evidence>
<dbReference type="EMBL" id="MIGC01005820">
    <property type="protein sequence ID" value="PHJ16556.1"/>
    <property type="molecule type" value="Genomic_DNA"/>
</dbReference>
<evidence type="ECO:0000313" key="3">
    <source>
        <dbReference type="Proteomes" id="UP000221165"/>
    </source>
</evidence>
<evidence type="ECO:0008006" key="4">
    <source>
        <dbReference type="Google" id="ProtNLM"/>
    </source>
</evidence>
<dbReference type="Proteomes" id="UP000221165">
    <property type="component" value="Unassembled WGS sequence"/>
</dbReference>
<keyword evidence="1" id="KW-1133">Transmembrane helix</keyword>
<dbReference type="VEuPathDB" id="ToxoDB:CSUI_009626"/>
<dbReference type="AlphaFoldDB" id="A0A2C6KJL9"/>
<dbReference type="GeneID" id="94432950"/>
<reference evidence="2 3" key="1">
    <citation type="journal article" date="2017" name="Int. J. Parasitol.">
        <title>The genome of the protozoan parasite Cystoisospora suis and a reverse vaccinology approach to identify vaccine candidates.</title>
        <authorList>
            <person name="Palmieri N."/>
            <person name="Shrestha A."/>
            <person name="Ruttkowski B."/>
            <person name="Beck T."/>
            <person name="Vogl C."/>
            <person name="Tomley F."/>
            <person name="Blake D.P."/>
            <person name="Joachim A."/>
        </authorList>
    </citation>
    <scope>NUCLEOTIDE SEQUENCE [LARGE SCALE GENOMIC DNA]</scope>
    <source>
        <strain evidence="2 3">Wien I</strain>
    </source>
</reference>
<protein>
    <recommendedName>
        <fullName evidence="4">Transmembrane protein</fullName>
    </recommendedName>
</protein>
<name>A0A2C6KJL9_9APIC</name>
<accession>A0A2C6KJL9</accession>
<feature type="transmembrane region" description="Helical" evidence="1">
    <location>
        <begin position="44"/>
        <end position="66"/>
    </location>
</feature>
<comment type="caution">
    <text evidence="2">The sequence shown here is derived from an EMBL/GenBank/DDBJ whole genome shotgun (WGS) entry which is preliminary data.</text>
</comment>
<keyword evidence="3" id="KW-1185">Reference proteome</keyword>